<sequence length="406" mass="45099">MRTVGLTDDNKAGKPRPRSQGGTSKYVTVHDDGSWKYSPDKDRELTVNADGTWSYRSDGYRHQEVTLHADGSWDAVENSKSTQEKTHVNPDGSWDTVTKYEAEEGKEAVEAREQVRPDGSWEKKGRYQTIIGSADGTVTITDSKNGQQSTSVSSAWSLVKPFDYERSSIVQRTEDIKYGVGSNGVIPLIPRTPLPRGVKAVQAPVGSEQERVAIAQQQRLVLTDDNKAGKEPRRRETEPHDWGLSNVHLKDDGSYSYSTKEEDVTAEVAADGTWKSKNSDGDTTTLNADGSWDSYTEKTKVNMHVNPNGTWVKKTGESTKIQMFANGSWCYEYKDSEITYGTPDGKIYEGVSDKKWREVAQKTWENRSSDKSIKDPETPLAPLTVKDGVIPLRARNPIAAGQKAFP</sequence>
<feature type="compositionally biased region" description="Basic and acidic residues" evidence="1">
    <location>
        <begin position="222"/>
        <end position="241"/>
    </location>
</feature>
<proteinExistence type="predicted"/>
<organism evidence="2 3">
    <name type="scientific">Rothia aeria F0184</name>
    <dbReference type="NCBI Taxonomy" id="888019"/>
    <lineage>
        <taxon>Bacteria</taxon>
        <taxon>Bacillati</taxon>
        <taxon>Actinomycetota</taxon>
        <taxon>Actinomycetes</taxon>
        <taxon>Micrococcales</taxon>
        <taxon>Micrococcaceae</taxon>
        <taxon>Rothia</taxon>
    </lineage>
</organism>
<feature type="region of interest" description="Disordered" evidence="1">
    <location>
        <begin position="220"/>
        <end position="247"/>
    </location>
</feature>
<dbReference type="RefSeq" id="WP_023133450.1">
    <property type="nucleotide sequence ID" value="NZ_KI518028.1"/>
</dbReference>
<comment type="caution">
    <text evidence="2">The sequence shown here is derived from an EMBL/GenBank/DDBJ whole genome shotgun (WGS) entry which is preliminary data.</text>
</comment>
<reference evidence="2 3" key="1">
    <citation type="submission" date="2013-08" db="EMBL/GenBank/DDBJ databases">
        <authorList>
            <person name="Weinstock G."/>
            <person name="Sodergren E."/>
            <person name="Wylie T."/>
            <person name="Fulton L."/>
            <person name="Fulton R."/>
            <person name="Fronick C."/>
            <person name="O'Laughlin M."/>
            <person name="Godfrey J."/>
            <person name="Miner T."/>
            <person name="Herter B."/>
            <person name="Appelbaum E."/>
            <person name="Cordes M."/>
            <person name="Lek S."/>
            <person name="Wollam A."/>
            <person name="Pepin K.H."/>
            <person name="Palsikar V.B."/>
            <person name="Mitreva M."/>
            <person name="Wilson R.K."/>
        </authorList>
    </citation>
    <scope>NUCLEOTIDE SEQUENCE [LARGE SCALE GENOMIC DNA]</scope>
    <source>
        <strain evidence="2 3">F0184</strain>
    </source>
</reference>
<dbReference type="HOGENOM" id="CLU_677715_0_0_11"/>
<feature type="compositionally biased region" description="Basic and acidic residues" evidence="1">
    <location>
        <begin position="363"/>
        <end position="377"/>
    </location>
</feature>
<dbReference type="EMBL" id="AXZG01000034">
    <property type="protein sequence ID" value="ERT66552.1"/>
    <property type="molecule type" value="Genomic_DNA"/>
</dbReference>
<feature type="region of interest" description="Disordered" evidence="1">
    <location>
        <begin position="363"/>
        <end position="382"/>
    </location>
</feature>
<feature type="region of interest" description="Disordered" evidence="1">
    <location>
        <begin position="75"/>
        <end position="95"/>
    </location>
</feature>
<accession>U7V4C4</accession>
<protein>
    <submittedName>
        <fullName evidence="2">Uncharacterized protein</fullName>
    </submittedName>
</protein>
<feature type="region of interest" description="Disordered" evidence="1">
    <location>
        <begin position="1"/>
        <end position="30"/>
    </location>
</feature>
<dbReference type="Proteomes" id="UP000017174">
    <property type="component" value="Unassembled WGS sequence"/>
</dbReference>
<dbReference type="AlphaFoldDB" id="U7V4C4"/>
<gene>
    <name evidence="2" type="ORF">HMPREF0742_00928</name>
</gene>
<evidence type="ECO:0000313" key="2">
    <source>
        <dbReference type="EMBL" id="ERT66552.1"/>
    </source>
</evidence>
<dbReference type="PATRIC" id="fig|888019.4.peg.782"/>
<name>U7V4C4_9MICC</name>
<evidence type="ECO:0000313" key="3">
    <source>
        <dbReference type="Proteomes" id="UP000017174"/>
    </source>
</evidence>
<evidence type="ECO:0000256" key="1">
    <source>
        <dbReference type="SAM" id="MobiDB-lite"/>
    </source>
</evidence>